<reference evidence="2 3" key="1">
    <citation type="submission" date="2019-01" db="EMBL/GenBank/DDBJ databases">
        <authorList>
            <consortium name="Pathogen Informatics"/>
        </authorList>
    </citation>
    <scope>NUCLEOTIDE SEQUENCE [LARGE SCALE GENOMIC DNA]</scope>
    <source>
        <strain evidence="2 3">NCTC10122</strain>
    </source>
</reference>
<proteinExistence type="predicted"/>
<accession>A0A449A834</accession>
<evidence type="ECO:0008006" key="4">
    <source>
        <dbReference type="Google" id="ProtNLM"/>
    </source>
</evidence>
<feature type="signal peptide" evidence="1">
    <location>
        <begin position="1"/>
        <end position="21"/>
    </location>
</feature>
<feature type="chain" id="PRO_5019486862" description="Lipoprotein" evidence="1">
    <location>
        <begin position="22"/>
        <end position="317"/>
    </location>
</feature>
<protein>
    <recommendedName>
        <fullName evidence="4">Lipoprotein</fullName>
    </recommendedName>
</protein>
<keyword evidence="1" id="KW-0732">Signal</keyword>
<organism evidence="2 3">
    <name type="scientific">Mycoplasmopsis bovigenitalium</name>
    <dbReference type="NCBI Taxonomy" id="2112"/>
    <lineage>
        <taxon>Bacteria</taxon>
        <taxon>Bacillati</taxon>
        <taxon>Mycoplasmatota</taxon>
        <taxon>Mycoplasmoidales</taxon>
        <taxon>Metamycoplasmataceae</taxon>
        <taxon>Mycoplasmopsis</taxon>
    </lineage>
</organism>
<name>A0A449A834_9BACT</name>
<dbReference type="EMBL" id="LR214970">
    <property type="protein sequence ID" value="VEU60417.1"/>
    <property type="molecule type" value="Genomic_DNA"/>
</dbReference>
<evidence type="ECO:0000256" key="1">
    <source>
        <dbReference type="SAM" id="SignalP"/>
    </source>
</evidence>
<sequence>MKKYEKLFLLTPIVAIAPVFAAASCSKNVETKKTQPLTKLELPIIRKHKDNPNVDRQKDEKSKSSIIFGWMGEAKNINKKIKIKKLEGLKLLHPQLLIRRFEFLIEKNMIVSSIIRVTDWFEQLSIMFPNDNVIKKNKELVLKIKKEIIDTESSWKNSEDSERLTEQFGNIYETDLKLLFYKYDYEILKKYLEENHPSFKDSLEDINKKLTSNPKYSNYENAIDQILKLVSSNIDLVKFPFPKTSYIEKQTETSFFNGIFKDFYKRLKSEFVEQVDFIKEIDEVYNFINGDWSLGNVKIALTKLIKLHSQVRKNTQQ</sequence>
<dbReference type="RefSeq" id="WP_129687378.1">
    <property type="nucleotide sequence ID" value="NZ_LR214970.1"/>
</dbReference>
<evidence type="ECO:0000313" key="3">
    <source>
        <dbReference type="Proteomes" id="UP000290942"/>
    </source>
</evidence>
<evidence type="ECO:0000313" key="2">
    <source>
        <dbReference type="EMBL" id="VEU60417.1"/>
    </source>
</evidence>
<gene>
    <name evidence="2" type="ORF">NCTC10122_00004</name>
</gene>
<dbReference type="Proteomes" id="UP000290942">
    <property type="component" value="Chromosome"/>
</dbReference>
<dbReference type="PROSITE" id="PS51257">
    <property type="entry name" value="PROKAR_LIPOPROTEIN"/>
    <property type="match status" value="1"/>
</dbReference>
<dbReference type="AlphaFoldDB" id="A0A449A834"/>